<dbReference type="AlphaFoldDB" id="A0A5N8V7M5"/>
<organism evidence="1 2">
    <name type="scientific">Streptomyces adustus</name>
    <dbReference type="NCBI Taxonomy" id="1609272"/>
    <lineage>
        <taxon>Bacteria</taxon>
        <taxon>Bacillati</taxon>
        <taxon>Actinomycetota</taxon>
        <taxon>Actinomycetes</taxon>
        <taxon>Kitasatosporales</taxon>
        <taxon>Streptomycetaceae</taxon>
        <taxon>Streptomyces</taxon>
    </lineage>
</organism>
<evidence type="ECO:0000313" key="1">
    <source>
        <dbReference type="EMBL" id="MPY31089.1"/>
    </source>
</evidence>
<proteinExistence type="predicted"/>
<accession>A0A5N8V7M5</accession>
<comment type="caution">
    <text evidence="1">The sequence shown here is derived from an EMBL/GenBank/DDBJ whole genome shotgun (WGS) entry which is preliminary data.</text>
</comment>
<dbReference type="EMBL" id="VJZD01000019">
    <property type="protein sequence ID" value="MPY31089.1"/>
    <property type="molecule type" value="Genomic_DNA"/>
</dbReference>
<name>A0A5N8V7M5_9ACTN</name>
<protein>
    <recommendedName>
        <fullName evidence="3">Pentapeptide repeat-containing protein</fullName>
    </recommendedName>
</protein>
<evidence type="ECO:0000313" key="2">
    <source>
        <dbReference type="Proteomes" id="UP000325849"/>
    </source>
</evidence>
<keyword evidence="2" id="KW-1185">Reference proteome</keyword>
<reference evidence="1 2" key="1">
    <citation type="submission" date="2019-07" db="EMBL/GenBank/DDBJ databases">
        <title>New species of Amycolatopsis and Streptomyces.</title>
        <authorList>
            <person name="Duangmal K."/>
            <person name="Teo W.F.A."/>
            <person name="Lipun K."/>
        </authorList>
    </citation>
    <scope>NUCLEOTIDE SEQUENCE [LARGE SCALE GENOMIC DNA]</scope>
    <source>
        <strain evidence="1 2">NBRC 109810</strain>
    </source>
</reference>
<sequence length="223" mass="24942">MLLQRQVIARVKVIGSNRVFGPAELDRCEFQNSVLAQFDDPDLGLVVRDVTARRCRVSGLGAQGVRFEDIRIDGLAITTQLNLNGCVFKHVTLRGNIGPLMATPPNFSLPQDVRDRFTAGIVAYYADVDWALDISEAAFAGADFYHVPGHLVRRDEETQFLLHRERVEQFGSLERLPPVARFAARRFESTPFDTTVAVAPRRSKHFASYLADLEVLRTEGLAD</sequence>
<dbReference type="OrthoDB" id="3682445at2"/>
<evidence type="ECO:0008006" key="3">
    <source>
        <dbReference type="Google" id="ProtNLM"/>
    </source>
</evidence>
<dbReference type="RefSeq" id="WP_152885901.1">
    <property type="nucleotide sequence ID" value="NZ_VJZD01000019.1"/>
</dbReference>
<gene>
    <name evidence="1" type="ORF">FNH09_07060</name>
</gene>
<dbReference type="Gene3D" id="2.160.20.80">
    <property type="entry name" value="E3 ubiquitin-protein ligase SopA"/>
    <property type="match status" value="1"/>
</dbReference>
<dbReference type="Proteomes" id="UP000325849">
    <property type="component" value="Unassembled WGS sequence"/>
</dbReference>